<gene>
    <name evidence="9" type="ORF">SAMN05192568_100222</name>
</gene>
<evidence type="ECO:0000256" key="2">
    <source>
        <dbReference type="ARBA" id="ARBA00004141"/>
    </source>
</evidence>
<dbReference type="AlphaFoldDB" id="A0A1I4FV82"/>
<dbReference type="STRING" id="582667.SAMN05192568_100222"/>
<feature type="transmembrane region" description="Helical" evidence="7">
    <location>
        <begin position="72"/>
        <end position="92"/>
    </location>
</feature>
<keyword evidence="4 7" id="KW-0812">Transmembrane</keyword>
<feature type="domain" description="Major facilitator superfamily (MFS) profile" evidence="8">
    <location>
        <begin position="34"/>
        <end position="478"/>
    </location>
</feature>
<feature type="transmembrane region" description="Helical" evidence="7">
    <location>
        <begin position="322"/>
        <end position="341"/>
    </location>
</feature>
<dbReference type="GO" id="GO:0022857">
    <property type="term" value="F:transmembrane transporter activity"/>
    <property type="evidence" value="ECO:0007669"/>
    <property type="project" value="InterPro"/>
</dbReference>
<dbReference type="RefSeq" id="WP_092036816.1">
    <property type="nucleotide sequence ID" value="NZ_FOTK01000002.1"/>
</dbReference>
<dbReference type="EMBL" id="FOTK01000002">
    <property type="protein sequence ID" value="SFL21822.1"/>
    <property type="molecule type" value="Genomic_DNA"/>
</dbReference>
<evidence type="ECO:0000313" key="9">
    <source>
        <dbReference type="EMBL" id="SFL21822.1"/>
    </source>
</evidence>
<dbReference type="InterPro" id="IPR011701">
    <property type="entry name" value="MFS"/>
</dbReference>
<dbReference type="GO" id="GO:0016020">
    <property type="term" value="C:membrane"/>
    <property type="evidence" value="ECO:0007669"/>
    <property type="project" value="UniProtKB-SubCell"/>
</dbReference>
<dbReference type="OrthoDB" id="9791756at2"/>
<evidence type="ECO:0000256" key="1">
    <source>
        <dbReference type="ARBA" id="ARBA00003279"/>
    </source>
</evidence>
<feature type="transmembrane region" description="Helical" evidence="7">
    <location>
        <begin position="251"/>
        <end position="268"/>
    </location>
</feature>
<feature type="transmembrane region" description="Helical" evidence="7">
    <location>
        <begin position="159"/>
        <end position="183"/>
    </location>
</feature>
<evidence type="ECO:0000256" key="5">
    <source>
        <dbReference type="ARBA" id="ARBA00022989"/>
    </source>
</evidence>
<comment type="similarity">
    <text evidence="3">Belongs to the major facilitator superfamily. TCR/Tet family.</text>
</comment>
<dbReference type="CDD" id="cd17321">
    <property type="entry name" value="MFS_MMR_MDR_like"/>
    <property type="match status" value="1"/>
</dbReference>
<feature type="transmembrane region" description="Helical" evidence="7">
    <location>
        <begin position="125"/>
        <end position="147"/>
    </location>
</feature>
<reference evidence="10" key="1">
    <citation type="submission" date="2016-10" db="EMBL/GenBank/DDBJ databases">
        <authorList>
            <person name="Varghese N."/>
            <person name="Submissions S."/>
        </authorList>
    </citation>
    <scope>NUCLEOTIDE SEQUENCE [LARGE SCALE GENOMIC DNA]</scope>
    <source>
        <strain evidence="10">BL36</strain>
    </source>
</reference>
<sequence length="522" mass="54194">MTSKLGHLKDLPEPLGGAAPSRVHVDRKTGNSLALAALCLSALMLGLEISSIPSILPTLEWALGADFRQLQWIMNAYTVAMTTSLMAMGTLADRFGRRRVFLIGVAAFGAASLACGLAPSAPVLIAARFLQGASGAAMLACQTAVLSHQFRDGPERGTAFGWWGIVFGFGLGFGPLIGGITVAAVSWEWVFWVHVLLALVTIGLARAGIVESSDPQARRVDGAGIATLSLAVFSLVYLITRGQPLRWGDPASLLALAGAASLVAFVVVETRAARPMFDFEAFRNRRFAGALLGSSAMNFSFWPFVIYLPIYVQAVLGYDSLGAGLVLLAYTLPTLVVPPLAERLLLRDGPGLVIPLGLFTIGAGFLLMRLAAIGAQPSWGTLLPGCILAGTGLGLTNTPVTNTATGALLPERAGMASGMDMSARMMSLAVNIALMGFILLQGVRSGLGPLAQGTVLDALAEAVAAGNLAVAGAQDLTESIARQALVRGFAWVMLYGGLCAWAFAGLSRIVLGRGASGLSVSG</sequence>
<evidence type="ECO:0000256" key="3">
    <source>
        <dbReference type="ARBA" id="ARBA00007520"/>
    </source>
</evidence>
<dbReference type="PANTHER" id="PTHR42718:SF49">
    <property type="entry name" value="EXPORT PROTEIN"/>
    <property type="match status" value="1"/>
</dbReference>
<evidence type="ECO:0000313" key="10">
    <source>
        <dbReference type="Proteomes" id="UP000199048"/>
    </source>
</evidence>
<feature type="transmembrane region" description="Helical" evidence="7">
    <location>
        <begin position="421"/>
        <end position="440"/>
    </location>
</feature>
<keyword evidence="10" id="KW-1185">Reference proteome</keyword>
<feature type="transmembrane region" description="Helical" evidence="7">
    <location>
        <begin position="353"/>
        <end position="375"/>
    </location>
</feature>
<dbReference type="InterPro" id="IPR005829">
    <property type="entry name" value="Sugar_transporter_CS"/>
</dbReference>
<dbReference type="InterPro" id="IPR020846">
    <property type="entry name" value="MFS_dom"/>
</dbReference>
<feature type="transmembrane region" description="Helical" evidence="7">
    <location>
        <begin position="189"/>
        <end position="208"/>
    </location>
</feature>
<feature type="transmembrane region" description="Helical" evidence="7">
    <location>
        <begin position="381"/>
        <end position="400"/>
    </location>
</feature>
<dbReference type="InterPro" id="IPR001958">
    <property type="entry name" value="Tet-R_TetA/multi-R_MdtG-like"/>
</dbReference>
<feature type="transmembrane region" description="Helical" evidence="7">
    <location>
        <begin position="99"/>
        <end position="119"/>
    </location>
</feature>
<feature type="transmembrane region" description="Helical" evidence="7">
    <location>
        <begin position="489"/>
        <end position="511"/>
    </location>
</feature>
<organism evidence="9 10">
    <name type="scientific">Methylobacterium pseudosasicola</name>
    <dbReference type="NCBI Taxonomy" id="582667"/>
    <lineage>
        <taxon>Bacteria</taxon>
        <taxon>Pseudomonadati</taxon>
        <taxon>Pseudomonadota</taxon>
        <taxon>Alphaproteobacteria</taxon>
        <taxon>Hyphomicrobiales</taxon>
        <taxon>Methylobacteriaceae</taxon>
        <taxon>Methylobacterium</taxon>
    </lineage>
</organism>
<name>A0A1I4FV82_9HYPH</name>
<keyword evidence="6 7" id="KW-0472">Membrane</keyword>
<proteinExistence type="inferred from homology"/>
<evidence type="ECO:0000259" key="8">
    <source>
        <dbReference type="PROSITE" id="PS50850"/>
    </source>
</evidence>
<dbReference type="Gene3D" id="1.20.1720.10">
    <property type="entry name" value="Multidrug resistance protein D"/>
    <property type="match status" value="2"/>
</dbReference>
<dbReference type="InterPro" id="IPR036259">
    <property type="entry name" value="MFS_trans_sf"/>
</dbReference>
<dbReference type="Pfam" id="PF07690">
    <property type="entry name" value="MFS_1"/>
    <property type="match status" value="1"/>
</dbReference>
<accession>A0A1I4FV82</accession>
<keyword evidence="5 7" id="KW-1133">Transmembrane helix</keyword>
<evidence type="ECO:0000256" key="6">
    <source>
        <dbReference type="ARBA" id="ARBA00023136"/>
    </source>
</evidence>
<comment type="function">
    <text evidence="1">Resistance to tetracycline by an active tetracycline efflux. This is an energy-dependent process that decreases the accumulation of the antibiotic in whole cells. This protein functions as a metal-tetracycline/H(+) antiporter.</text>
</comment>
<dbReference type="Proteomes" id="UP000199048">
    <property type="component" value="Unassembled WGS sequence"/>
</dbReference>
<dbReference type="PRINTS" id="PR01035">
    <property type="entry name" value="TCRTETA"/>
</dbReference>
<evidence type="ECO:0000256" key="4">
    <source>
        <dbReference type="ARBA" id="ARBA00022692"/>
    </source>
</evidence>
<comment type="subcellular location">
    <subcellularLocation>
        <location evidence="2">Membrane</location>
        <topology evidence="2">Multi-pass membrane protein</topology>
    </subcellularLocation>
</comment>
<feature type="transmembrane region" description="Helical" evidence="7">
    <location>
        <begin position="220"/>
        <end position="239"/>
    </location>
</feature>
<feature type="transmembrane region" description="Helical" evidence="7">
    <location>
        <begin position="32"/>
        <end position="52"/>
    </location>
</feature>
<dbReference type="SUPFAM" id="SSF103473">
    <property type="entry name" value="MFS general substrate transporter"/>
    <property type="match status" value="1"/>
</dbReference>
<evidence type="ECO:0000256" key="7">
    <source>
        <dbReference type="SAM" id="Phobius"/>
    </source>
</evidence>
<dbReference type="PANTHER" id="PTHR42718">
    <property type="entry name" value="MAJOR FACILITATOR SUPERFAMILY MULTIDRUG TRANSPORTER MFSC"/>
    <property type="match status" value="1"/>
</dbReference>
<protein>
    <submittedName>
        <fullName evidence="9">Drug resistance transporter, EmrB/QacA subfamily</fullName>
    </submittedName>
</protein>
<dbReference type="PROSITE" id="PS50850">
    <property type="entry name" value="MFS"/>
    <property type="match status" value="1"/>
</dbReference>
<dbReference type="PROSITE" id="PS00216">
    <property type="entry name" value="SUGAR_TRANSPORT_1"/>
    <property type="match status" value="1"/>
</dbReference>
<feature type="transmembrane region" description="Helical" evidence="7">
    <location>
        <begin position="289"/>
        <end position="310"/>
    </location>
</feature>